<name>A0A6G1DTV2_9ORYZ</name>
<dbReference type="EMBL" id="SPHZ02000005">
    <property type="protein sequence ID" value="KAF0915927.1"/>
    <property type="molecule type" value="Genomic_DNA"/>
</dbReference>
<gene>
    <name evidence="2" type="ORF">E2562_000570</name>
</gene>
<organism evidence="2 3">
    <name type="scientific">Oryza meyeriana var. granulata</name>
    <dbReference type="NCBI Taxonomy" id="110450"/>
    <lineage>
        <taxon>Eukaryota</taxon>
        <taxon>Viridiplantae</taxon>
        <taxon>Streptophyta</taxon>
        <taxon>Embryophyta</taxon>
        <taxon>Tracheophyta</taxon>
        <taxon>Spermatophyta</taxon>
        <taxon>Magnoliopsida</taxon>
        <taxon>Liliopsida</taxon>
        <taxon>Poales</taxon>
        <taxon>Poaceae</taxon>
        <taxon>BOP clade</taxon>
        <taxon>Oryzoideae</taxon>
        <taxon>Oryzeae</taxon>
        <taxon>Oryzinae</taxon>
        <taxon>Oryza</taxon>
        <taxon>Oryza meyeriana</taxon>
    </lineage>
</organism>
<protein>
    <submittedName>
        <fullName evidence="2">Uncharacterized protein</fullName>
    </submittedName>
</protein>
<keyword evidence="3" id="KW-1185">Reference proteome</keyword>
<evidence type="ECO:0000256" key="1">
    <source>
        <dbReference type="SAM" id="MobiDB-lite"/>
    </source>
</evidence>
<sequence length="125" mass="13793">MRHGIVTHQQQYALLVKSSPLALLAADSSSGNEVLEDKTKEKKQKRRLEGAVAVVAANTRESEGSFTRKQWKRNDGGRRGQSSLRDPVASKEKKRRQTLEDATVAAVVEIGESKGYFTRKLGVLA</sequence>
<dbReference type="AlphaFoldDB" id="A0A6G1DTV2"/>
<dbReference type="Proteomes" id="UP000479710">
    <property type="component" value="Unassembled WGS sequence"/>
</dbReference>
<comment type="caution">
    <text evidence="2">The sequence shown here is derived from an EMBL/GenBank/DDBJ whole genome shotgun (WGS) entry which is preliminary data.</text>
</comment>
<evidence type="ECO:0000313" key="2">
    <source>
        <dbReference type="EMBL" id="KAF0915927.1"/>
    </source>
</evidence>
<proteinExistence type="predicted"/>
<accession>A0A6G1DTV2</accession>
<feature type="region of interest" description="Disordered" evidence="1">
    <location>
        <begin position="28"/>
        <end position="97"/>
    </location>
</feature>
<reference evidence="2 3" key="1">
    <citation type="submission" date="2019-11" db="EMBL/GenBank/DDBJ databases">
        <title>Whole genome sequence of Oryza granulata.</title>
        <authorList>
            <person name="Li W."/>
        </authorList>
    </citation>
    <scope>NUCLEOTIDE SEQUENCE [LARGE SCALE GENOMIC DNA]</scope>
    <source>
        <strain evidence="3">cv. Menghai</strain>
        <tissue evidence="2">Leaf</tissue>
    </source>
</reference>
<evidence type="ECO:0000313" key="3">
    <source>
        <dbReference type="Proteomes" id="UP000479710"/>
    </source>
</evidence>